<dbReference type="NCBIfam" id="NF038133">
    <property type="entry name" value="choice_anch_L"/>
    <property type="match status" value="1"/>
</dbReference>
<comment type="caution">
    <text evidence="2">The sequence shown here is derived from an EMBL/GenBank/DDBJ whole genome shotgun (WGS) entry which is preliminary data.</text>
</comment>
<keyword evidence="3" id="KW-1185">Reference proteome</keyword>
<dbReference type="InterPro" id="IPR049804">
    <property type="entry name" value="Choice_anch_L"/>
</dbReference>
<protein>
    <recommendedName>
        <fullName evidence="4">T9SS type B sorting domain-containing protein</fullName>
    </recommendedName>
</protein>
<proteinExistence type="predicted"/>
<accession>A0ABP6XYY6</accession>
<feature type="compositionally biased region" description="Polar residues" evidence="1">
    <location>
        <begin position="588"/>
        <end position="613"/>
    </location>
</feature>
<dbReference type="InterPro" id="IPR026341">
    <property type="entry name" value="T9SS_type_B"/>
</dbReference>
<sequence>MPKTPNKKKPTFSMRSIRLILIICICCYNITLSQQITVDNNIPAQDLIENNFADGCVEISNVTSSLNGTSDGFSSFGAFQRGSSNFPLNNGIVLSTGNAASAGNGENTTDLSDGTLNWGTDADIETALGVSNTVNATVIEFDFIALSDNIQFNYLLASEEYYANYPCNSSDGFAFLIRESTSTGPYQNIALVPGTNTPVTINNIHDEILTQCAAANDTYFDGYSFGDTNYNGRTTVLTAASNVTPNVQYHVKLIVADQGNDPSFDTAVFIEANTFTELELGEDISSCSGNITLNGEIQNPLATYSWYRNGGLIPGETNPTLNTSLSGLYRVEININGVSCTISDEVNVTIDSELTTNPIEPYLLCDDNGDGEEVFDLSTKDQDVINAIPNLPVNYTIKYYYTDADSRNDSNNITSPISTASRTIYVRVEDTDQGCVIFGNISLEVNNPPTITQQVTWDVCDNDNVPDNSTQIDLREKDNEFTNGQANLNVSYHYTPLDAANGNSPIPPPYVNSNPNETLYVRVENTLTSCISTGSLVLNITNGNTGIVRDTQYIDACDADHDGTANFNLTQAINTILNGETGFLPPTYHTSQSDAESGSNPIPNPTNYQNTNPEEQTIYVRLEDSTTGCYAIVPIEIHSNLLLTATNIPELGFAFCDDDNDGSVDVYLNPLESVIANGIPNVTVSFYDTESNRDNNIGALDTSSPLTITSDVTLYINLENGSCSEVSEVLLRINPVVAFPNTEPINYCDNDDDGFTTIDFDSLDSILTGGTPGFSVRYFLDPNDADSGTNQLPRYYDSASNTFYARIENINTNCYTVNEFDINIVPAPSVNQPSNIVICNSTGNATIKLEDKISEIVSDPTGLIIDFFESFDNANNNVEALDDQAYNTISRTIYVRVQTTASPGCYNIVSFDVIINTIPVIPPLTPFQMCVDEGVTSTTFVLADKDSEILNGQTSKEVFYYEDAAFTTPINKYSPYSSSGAQTIYVRVENITDPDCNSTSSFTLEIASNPDYNRDFDDFPPVCQTIAGNHTFDLEAKRQEIAQGSTDNLSIEFYLSENDAYYNTGTPLPDQYTSQALQGQFYVRIENTANSCTVVEEVRFITFPTPNIISASIDPVCDTDYDGSTTIDLTNAVYDIENVRFSDVTISYFEDEALTTEIPSGQITNYPVNTSKTIYIKAEVDTGCSHSSPLELQVNLPPTLLSVNTFTDCENPTNSYDLGQIDTFLIHSSTNAIISYHDSQTNAQNNTGTYVNKQFDYPTPGTYAIYARIEDAVTGCLAFTTFNLQINPNPIANTPPNLEDCDDDFDGYLEFDLTENEHIILGSQDPNNFSVYYYNNNINNAENDTNRLDTLHEAVNGETIYARVQHNNTECYSITQFNIIINPLPVIPINDIEPLCINDIPKNLSAETGNTGDTYLWSNGATTPEIQVDFSNLGDHWVTVTTPDNCAYTKDFTLIESEAATINFTTTVDFADPNSINVDISGMGDYVYILDDGDPQTSNVFENVWLGLHTVTVRDLNGCNDVSKEVIVIDAPKFVTPNNDGAFDYWHIVGIEELPGTVVYIYDRYGKLLKTLPHTSIGWDGTFNGQNMPADDYWFFAKVKKDGVAFDLRGHFALKR</sequence>
<dbReference type="EMBL" id="BAABCY010000066">
    <property type="protein sequence ID" value="GAA3574703.1"/>
    <property type="molecule type" value="Genomic_DNA"/>
</dbReference>
<evidence type="ECO:0008006" key="4">
    <source>
        <dbReference type="Google" id="ProtNLM"/>
    </source>
</evidence>
<dbReference type="Pfam" id="PF13585">
    <property type="entry name" value="CHU_C"/>
    <property type="match status" value="1"/>
</dbReference>
<feature type="region of interest" description="Disordered" evidence="1">
    <location>
        <begin position="587"/>
        <end position="613"/>
    </location>
</feature>
<evidence type="ECO:0000313" key="3">
    <source>
        <dbReference type="Proteomes" id="UP001500954"/>
    </source>
</evidence>
<reference evidence="3" key="1">
    <citation type="journal article" date="2019" name="Int. J. Syst. Evol. Microbiol.">
        <title>The Global Catalogue of Microorganisms (GCM) 10K type strain sequencing project: providing services to taxonomists for standard genome sequencing and annotation.</title>
        <authorList>
            <consortium name="The Broad Institute Genomics Platform"/>
            <consortium name="The Broad Institute Genome Sequencing Center for Infectious Disease"/>
            <person name="Wu L."/>
            <person name="Ma J."/>
        </authorList>
    </citation>
    <scope>NUCLEOTIDE SEQUENCE [LARGE SCALE GENOMIC DNA]</scope>
    <source>
        <strain evidence="3">JCM 17111</strain>
    </source>
</reference>
<dbReference type="NCBIfam" id="TIGR04131">
    <property type="entry name" value="Bac_Flav_CTERM"/>
    <property type="match status" value="1"/>
</dbReference>
<dbReference type="Proteomes" id="UP001500954">
    <property type="component" value="Unassembled WGS sequence"/>
</dbReference>
<organism evidence="2 3">
    <name type="scientific">Snuella lapsa</name>
    <dbReference type="NCBI Taxonomy" id="870481"/>
    <lineage>
        <taxon>Bacteria</taxon>
        <taxon>Pseudomonadati</taxon>
        <taxon>Bacteroidota</taxon>
        <taxon>Flavobacteriia</taxon>
        <taxon>Flavobacteriales</taxon>
        <taxon>Flavobacteriaceae</taxon>
        <taxon>Snuella</taxon>
    </lineage>
</organism>
<gene>
    <name evidence="2" type="ORF">GCM10022395_24770</name>
</gene>
<name>A0ABP6XYY6_9FLAO</name>
<evidence type="ECO:0000313" key="2">
    <source>
        <dbReference type="EMBL" id="GAA3574703.1"/>
    </source>
</evidence>
<evidence type="ECO:0000256" key="1">
    <source>
        <dbReference type="SAM" id="MobiDB-lite"/>
    </source>
</evidence>